<dbReference type="GO" id="GO:0000287">
    <property type="term" value="F:magnesium ion binding"/>
    <property type="evidence" value="ECO:0007669"/>
    <property type="project" value="InterPro"/>
</dbReference>
<evidence type="ECO:0000256" key="3">
    <source>
        <dbReference type="ARBA" id="ARBA00022842"/>
    </source>
</evidence>
<dbReference type="Gene3D" id="1.50.10.160">
    <property type="match status" value="1"/>
</dbReference>
<sequence>MDCAQYPNGSIERIKEQFQKIQLSPSSYDTAWIAMVPSPVSSKNPCFPDCVDWILENQHSDGSWGLHHSHPSLIKDGLSSTLACILALQRWKAGQKHVKQGLDYIESNSSHLMDEQLWSPIGYDIIFPGMLEHATSLGVNIPLDQSKIDTMLWKRDATLRELQGSDCEGRKAYLAYIGEGLVGDSKKWKEFMKYQRKNGSLFNSPSTTAAALMHQYDAKAHHYLHSLLSTFGGSVPTTYPLDVLTHLRTVDMVEKLGIARYFEDEIRSVLDRVYGCWLMNDEEIFLEPTTLAMAFRILRMKGYTVSPGNLYHMFRFNENMKCTIFVDKKNDGLYVINVDCLSQLSDENYFNNTLEGYLKDANAVSELYKASQVKILPNEECLDNLGSWSRMFLKQALATNQRLGNRVSLEEVEYVLKFPIWSNLDRLEHKRHIENFNPENLCVLKTSYLCDTVNKNDILRFAVDDFNTCQSIYREELQNLENWVKENKLDQLGFARQKQTYNYFSAAATLFSPEMSDARIFLAKNCILATVVDDFFDIGGSREELVNFISLVEKWDVNWENEACSEQVKIIFSSLFNTFNELGTKASALQKRSITHHLVDIRECEEGKLNSLSLRILHSHGSTSEEEAKQEMQRVIDSSRTELLGMVLQQDGSVVPRPCKDLFWMMCKILHLFYMKNDGYTSPKEMVGAVNAVVHEPVKVNK</sequence>
<dbReference type="Gene3D" id="1.50.10.130">
    <property type="entry name" value="Terpene synthase, N-terminal domain"/>
    <property type="match status" value="1"/>
</dbReference>
<dbReference type="SUPFAM" id="SSF48239">
    <property type="entry name" value="Terpenoid cyclases/Protein prenyltransferases"/>
    <property type="match status" value="3"/>
</dbReference>
<dbReference type="InterPro" id="IPR001906">
    <property type="entry name" value="Terpene_synth_N"/>
</dbReference>
<gene>
    <name evidence="7" type="ORF">Cni_G24644</name>
</gene>
<dbReference type="SUPFAM" id="SSF48576">
    <property type="entry name" value="Terpenoid synthases"/>
    <property type="match status" value="1"/>
</dbReference>
<dbReference type="PANTHER" id="PTHR31739:SF3">
    <property type="entry name" value="ENT-KAUR-16-ENE SYNTHASE, CHLOROPLASTIC"/>
    <property type="match status" value="1"/>
</dbReference>
<dbReference type="Gene3D" id="1.10.600.10">
    <property type="entry name" value="Farnesyl Diphosphate Synthase"/>
    <property type="match status" value="2"/>
</dbReference>
<keyword evidence="2" id="KW-0479">Metal-binding</keyword>
<feature type="domain" description="Terpene synthase metal-binding" evidence="6">
    <location>
        <begin position="485"/>
        <end position="600"/>
    </location>
</feature>
<dbReference type="GO" id="GO:0016102">
    <property type="term" value="P:diterpenoid biosynthetic process"/>
    <property type="evidence" value="ECO:0007669"/>
    <property type="project" value="TreeGrafter"/>
</dbReference>
<keyword evidence="8" id="KW-1185">Reference proteome</keyword>
<dbReference type="InterPro" id="IPR050148">
    <property type="entry name" value="Terpene_synthase-like"/>
</dbReference>
<organism evidence="7 8">
    <name type="scientific">Canna indica</name>
    <name type="common">Indian-shot</name>
    <dbReference type="NCBI Taxonomy" id="4628"/>
    <lineage>
        <taxon>Eukaryota</taxon>
        <taxon>Viridiplantae</taxon>
        <taxon>Streptophyta</taxon>
        <taxon>Embryophyta</taxon>
        <taxon>Tracheophyta</taxon>
        <taxon>Spermatophyta</taxon>
        <taxon>Magnoliopsida</taxon>
        <taxon>Liliopsida</taxon>
        <taxon>Zingiberales</taxon>
        <taxon>Cannaceae</taxon>
        <taxon>Canna</taxon>
    </lineage>
</organism>
<dbReference type="Proteomes" id="UP001327560">
    <property type="component" value="Chromosome 8"/>
</dbReference>
<dbReference type="Pfam" id="PF03936">
    <property type="entry name" value="Terpene_synth_C"/>
    <property type="match status" value="1"/>
</dbReference>
<evidence type="ECO:0000256" key="1">
    <source>
        <dbReference type="ARBA" id="ARBA00001946"/>
    </source>
</evidence>
<dbReference type="AlphaFoldDB" id="A0AAQ3KZB6"/>
<comment type="cofactor">
    <cofactor evidence="1">
        <name>Mg(2+)</name>
        <dbReference type="ChEBI" id="CHEBI:18420"/>
    </cofactor>
</comment>
<dbReference type="GO" id="GO:0010333">
    <property type="term" value="F:terpene synthase activity"/>
    <property type="evidence" value="ECO:0007669"/>
    <property type="project" value="InterPro"/>
</dbReference>
<evidence type="ECO:0000313" key="8">
    <source>
        <dbReference type="Proteomes" id="UP001327560"/>
    </source>
</evidence>
<keyword evidence="3" id="KW-0460">Magnesium</keyword>
<dbReference type="Pfam" id="PF01397">
    <property type="entry name" value="Terpene_synth"/>
    <property type="match status" value="1"/>
</dbReference>
<accession>A0AAQ3KZB6</accession>
<dbReference type="InterPro" id="IPR036965">
    <property type="entry name" value="Terpene_synth_N_sf"/>
</dbReference>
<reference evidence="7 8" key="1">
    <citation type="submission" date="2023-10" db="EMBL/GenBank/DDBJ databases">
        <title>Chromosome-scale genome assembly provides insights into flower coloration mechanisms of Canna indica.</title>
        <authorList>
            <person name="Li C."/>
        </authorList>
    </citation>
    <scope>NUCLEOTIDE SEQUENCE [LARGE SCALE GENOMIC DNA]</scope>
    <source>
        <tissue evidence="7">Flower</tissue>
    </source>
</reference>
<evidence type="ECO:0000313" key="7">
    <source>
        <dbReference type="EMBL" id="WOL15863.1"/>
    </source>
</evidence>
<dbReference type="InterPro" id="IPR008930">
    <property type="entry name" value="Terpenoid_cyclase/PrenylTrfase"/>
</dbReference>
<feature type="domain" description="Terpene synthase N-terminal" evidence="5">
    <location>
        <begin position="187"/>
        <end position="320"/>
    </location>
</feature>
<dbReference type="InterPro" id="IPR005630">
    <property type="entry name" value="Terpene_synthase_metal-bd"/>
</dbReference>
<dbReference type="EMBL" id="CP136897">
    <property type="protein sequence ID" value="WOL15863.1"/>
    <property type="molecule type" value="Genomic_DNA"/>
</dbReference>
<evidence type="ECO:0000259" key="5">
    <source>
        <dbReference type="Pfam" id="PF01397"/>
    </source>
</evidence>
<evidence type="ECO:0000259" key="6">
    <source>
        <dbReference type="Pfam" id="PF03936"/>
    </source>
</evidence>
<protein>
    <submittedName>
        <fullName evidence="7">Ent-kaur-16-ene synthase, chloroplastic-like</fullName>
    </submittedName>
</protein>
<dbReference type="FunFam" id="1.50.10.160:FF:000002">
    <property type="entry name" value="cis-abienol synthase, chloroplastic"/>
    <property type="match status" value="1"/>
</dbReference>
<keyword evidence="4" id="KW-0456">Lyase</keyword>
<proteinExistence type="predicted"/>
<name>A0AAQ3KZB6_9LILI</name>
<dbReference type="SFLD" id="SFLDG01014">
    <property type="entry name" value="Terpene_Cyclase_Like_1_N-term"/>
    <property type="match status" value="1"/>
</dbReference>
<dbReference type="InterPro" id="IPR008949">
    <property type="entry name" value="Isoprenoid_synthase_dom_sf"/>
</dbReference>
<evidence type="ECO:0000256" key="4">
    <source>
        <dbReference type="ARBA" id="ARBA00023239"/>
    </source>
</evidence>
<evidence type="ECO:0000256" key="2">
    <source>
        <dbReference type="ARBA" id="ARBA00022723"/>
    </source>
</evidence>
<dbReference type="PANTHER" id="PTHR31739">
    <property type="entry name" value="ENT-COPALYL DIPHOSPHATE SYNTHASE, CHLOROPLASTIC"/>
    <property type="match status" value="1"/>
</dbReference>